<proteinExistence type="predicted"/>
<dbReference type="SUPFAM" id="SSF52218">
    <property type="entry name" value="Flavoproteins"/>
    <property type="match status" value="1"/>
</dbReference>
<dbReference type="GO" id="GO:0016491">
    <property type="term" value="F:oxidoreductase activity"/>
    <property type="evidence" value="ECO:0007669"/>
    <property type="project" value="InterPro"/>
</dbReference>
<dbReference type="Proteomes" id="UP000199228">
    <property type="component" value="Unassembled WGS sequence"/>
</dbReference>
<name>A0A1G6ACK6_EUBOX</name>
<dbReference type="InterPro" id="IPR051796">
    <property type="entry name" value="ISF_SsuE-like"/>
</dbReference>
<accession>A0A1G6ACK6</accession>
<dbReference type="InterPro" id="IPR029039">
    <property type="entry name" value="Flavoprotein-like_sf"/>
</dbReference>
<evidence type="ECO:0000259" key="3">
    <source>
        <dbReference type="Pfam" id="PF03358"/>
    </source>
</evidence>
<reference evidence="4 5" key="1">
    <citation type="submission" date="2016-10" db="EMBL/GenBank/DDBJ databases">
        <authorList>
            <person name="de Groot N.N."/>
        </authorList>
    </citation>
    <scope>NUCLEOTIDE SEQUENCE [LARGE SCALE GENOMIC DNA]</scope>
    <source>
        <strain evidence="4 5">DSM 3217</strain>
    </source>
</reference>
<protein>
    <submittedName>
        <fullName evidence="4">Multimeric flavodoxin WrbA</fullName>
    </submittedName>
</protein>
<evidence type="ECO:0000313" key="4">
    <source>
        <dbReference type="EMBL" id="SDB06157.1"/>
    </source>
</evidence>
<keyword evidence="1" id="KW-0285">Flavoprotein</keyword>
<feature type="domain" description="NADPH-dependent FMN reductase-like" evidence="3">
    <location>
        <begin position="1"/>
        <end position="178"/>
    </location>
</feature>
<sequence length="332" mass="37071">MKILGVSLGTKNGNNDTMCCVALEAAKEMGAEIEFMNAFDWNFETCSGCVACSRGLVMGKGMICTRKDDYKAFYEKMVEADGVLFVDPIFESGASGLYHILCDRMGPGHDTGLLLGTHFQLLEQGKEGLDMKYFKQKAISFVGIGGSDWALRVETDHAMLAMSPGWKVIDNDYFSWSKDVIMQDDKVERMKEIGRNLVAAAKEIKEENEKTLAEHKMPVLENTKSYWKGTPGVCPHCQGNNFYIFPGTTKAVCELCGLEGTIVVEDDAFKFKFDPADEHKAHDTMSGKKLHGDDIFENESRLVNLFKDEEFKARKKHYLSVCEKTPSPSKGN</sequence>
<dbReference type="OrthoDB" id="9805976at2"/>
<keyword evidence="5" id="KW-1185">Reference proteome</keyword>
<dbReference type="STRING" id="1732.SAMN02910417_00427"/>
<dbReference type="PANTHER" id="PTHR43278:SF2">
    <property type="entry name" value="IRON-SULFUR FLAVOPROTEIN"/>
    <property type="match status" value="1"/>
</dbReference>
<organism evidence="4 5">
    <name type="scientific">Eubacterium oxidoreducens</name>
    <dbReference type="NCBI Taxonomy" id="1732"/>
    <lineage>
        <taxon>Bacteria</taxon>
        <taxon>Bacillati</taxon>
        <taxon>Bacillota</taxon>
        <taxon>Clostridia</taxon>
        <taxon>Eubacteriales</taxon>
        <taxon>Eubacteriaceae</taxon>
        <taxon>Eubacterium</taxon>
    </lineage>
</organism>
<dbReference type="Gene3D" id="3.40.50.360">
    <property type="match status" value="1"/>
</dbReference>
<dbReference type="EMBL" id="FMXR01000005">
    <property type="protein sequence ID" value="SDB06157.1"/>
    <property type="molecule type" value="Genomic_DNA"/>
</dbReference>
<dbReference type="PANTHER" id="PTHR43278">
    <property type="entry name" value="NAD(P)H-DEPENDENT FMN-CONTAINING OXIDOREDUCTASE YWQN-RELATED"/>
    <property type="match status" value="1"/>
</dbReference>
<evidence type="ECO:0000313" key="5">
    <source>
        <dbReference type="Proteomes" id="UP000199228"/>
    </source>
</evidence>
<dbReference type="AlphaFoldDB" id="A0A1G6ACK6"/>
<dbReference type="RefSeq" id="WP_090171712.1">
    <property type="nucleotide sequence ID" value="NZ_FMXR01000005.1"/>
</dbReference>
<evidence type="ECO:0000256" key="1">
    <source>
        <dbReference type="ARBA" id="ARBA00022630"/>
    </source>
</evidence>
<keyword evidence="2" id="KW-0288">FMN</keyword>
<dbReference type="Pfam" id="PF03358">
    <property type="entry name" value="FMN_red"/>
    <property type="match status" value="1"/>
</dbReference>
<gene>
    <name evidence="4" type="ORF">SAMN02910417_00427</name>
</gene>
<evidence type="ECO:0000256" key="2">
    <source>
        <dbReference type="ARBA" id="ARBA00022643"/>
    </source>
</evidence>
<dbReference type="InterPro" id="IPR005025">
    <property type="entry name" value="FMN_Rdtase-like_dom"/>
</dbReference>